<dbReference type="Pfam" id="PF09368">
    <property type="entry name" value="Sas10"/>
    <property type="match status" value="1"/>
</dbReference>
<dbReference type="PANTHER" id="PTHR13237">
    <property type="entry name" value="SOMETHING ABOUT SILENCING PROTEIN 10-RELATED"/>
    <property type="match status" value="1"/>
</dbReference>
<dbReference type="GO" id="GO:0032040">
    <property type="term" value="C:small-subunit processome"/>
    <property type="evidence" value="ECO:0007669"/>
    <property type="project" value="TreeGrafter"/>
</dbReference>
<evidence type="ECO:0000313" key="7">
    <source>
        <dbReference type="EMBL" id="KAF7492724.1"/>
    </source>
</evidence>
<reference evidence="7" key="2">
    <citation type="submission" date="2020-01" db="EMBL/GenBank/DDBJ databases">
        <authorList>
            <person name="Korhonen P.K.K."/>
            <person name="Guangxu M.G."/>
            <person name="Wang T.W."/>
            <person name="Stroehlein A.J.S."/>
            <person name="Young N.D."/>
            <person name="Ang C.-S.A."/>
            <person name="Fernando D.W.F."/>
            <person name="Lu H.L."/>
            <person name="Taylor S.T."/>
            <person name="Ehtesham M.E.M."/>
            <person name="Najaraj S.H.N."/>
            <person name="Harsha G.H.G."/>
            <person name="Madugundu A.M."/>
            <person name="Renuse S.R."/>
            <person name="Holt D.H."/>
            <person name="Pandey A.P."/>
            <person name="Papenfuss A.P."/>
            <person name="Gasser R.B.G."/>
            <person name="Fischer K.F."/>
        </authorList>
    </citation>
    <scope>NUCLEOTIDE SEQUENCE</scope>
    <source>
        <strain evidence="7">SSS_KF_BRIS2020</strain>
    </source>
</reference>
<comment type="subcellular location">
    <subcellularLocation>
        <location evidence="1">Nucleus</location>
    </subcellularLocation>
</comment>
<sequence length="422" mass="49560">MDQSSDEEYLSYDDDVDNEILSDENEILPSDDGDDDSVGDDDGIFDNDHRFRRFKIELKKSEMASDIEESDGDDDYNAHGNFLAHEKSWGKNKKIYYNTDFVDKGLRNQDHKDSNLARYEEEEALQIQKRLLTSFNEEDLGLGMLLDHKARKVSADKLTDKNDVTILPMNLNEKQKLAFIKHESPEVHFLHADFEKYLNEIIYETSPIIDVLKNRKDLRNSGWTYLKHRHFCLINYCANISFYMAMRCSKDSEIIKDHPIVKRLLSYKKILTELEEHLNNNPTLSKELSFLKEAIKNNHQIKFKAQISDTDDNHSKSDDDDDSDVQNDIDHNESLWNDDANLEANLDEETKRAITYEMKKNKGLTPKRKREQRNPRVKYRKKFEKATVRRKGQVREPRKELKKYSGEFTGINMKSVKSIKFK</sequence>
<evidence type="ECO:0000256" key="4">
    <source>
        <dbReference type="ARBA" id="ARBA00023242"/>
    </source>
</evidence>
<gene>
    <name evidence="7" type="primary">SSS_911g</name>
    <name evidence="7" type="ORF">SSS_911</name>
</gene>
<keyword evidence="4" id="KW-0539">Nucleus</keyword>
<dbReference type="Proteomes" id="UP000070412">
    <property type="component" value="Unassembled WGS sequence"/>
</dbReference>
<dbReference type="InterPro" id="IPR018972">
    <property type="entry name" value="Sas10_C_dom"/>
</dbReference>
<keyword evidence="9" id="KW-1185">Reference proteome</keyword>
<dbReference type="PANTHER" id="PTHR13237:SF8">
    <property type="entry name" value="SOMETHING ABOUT SILENCING PROTEIN 10"/>
    <property type="match status" value="1"/>
</dbReference>
<feature type="compositionally biased region" description="Acidic residues" evidence="5">
    <location>
        <begin position="318"/>
        <end position="327"/>
    </location>
</feature>
<evidence type="ECO:0000313" key="9">
    <source>
        <dbReference type="Proteomes" id="UP000070412"/>
    </source>
</evidence>
<comment type="similarity">
    <text evidence="2">Belongs to the SAS10 family.</text>
</comment>
<feature type="domain" description="Sas10 C-terminal" evidence="6">
    <location>
        <begin position="348"/>
        <end position="421"/>
    </location>
</feature>
<dbReference type="InterPro" id="IPR007146">
    <property type="entry name" value="Sas10/Utp3/C1D"/>
</dbReference>
<dbReference type="GO" id="GO:0000462">
    <property type="term" value="P:maturation of SSU-rRNA from tricistronic rRNA transcript (SSU-rRNA, 5.8S rRNA, LSU-rRNA)"/>
    <property type="evidence" value="ECO:0007669"/>
    <property type="project" value="TreeGrafter"/>
</dbReference>
<feature type="region of interest" description="Disordered" evidence="5">
    <location>
        <begin position="1"/>
        <end position="45"/>
    </location>
</feature>
<dbReference type="AlphaFoldDB" id="A0A834RAA9"/>
<dbReference type="EMBL" id="WVUK01000056">
    <property type="protein sequence ID" value="KAF7492724.1"/>
    <property type="molecule type" value="Genomic_DNA"/>
</dbReference>
<keyword evidence="3" id="KW-0597">Phosphoprotein</keyword>
<proteinExistence type="inferred from homology"/>
<reference evidence="9" key="1">
    <citation type="journal article" date="2020" name="PLoS Negl. Trop. Dis.">
        <title>High-quality nuclear genome for Sarcoptes scabiei-A critical resource for a neglected parasite.</title>
        <authorList>
            <person name="Korhonen P.K."/>
            <person name="Gasser R.B."/>
            <person name="Ma G."/>
            <person name="Wang T."/>
            <person name="Stroehlein A.J."/>
            <person name="Young N.D."/>
            <person name="Ang C.S."/>
            <person name="Fernando D.D."/>
            <person name="Lu H.C."/>
            <person name="Taylor S."/>
            <person name="Reynolds S.L."/>
            <person name="Mofiz E."/>
            <person name="Najaraj S.H."/>
            <person name="Gowda H."/>
            <person name="Madugundu A."/>
            <person name="Renuse S."/>
            <person name="Holt D."/>
            <person name="Pandey A."/>
            <person name="Papenfuss A.T."/>
            <person name="Fischer K."/>
        </authorList>
    </citation>
    <scope>NUCLEOTIDE SEQUENCE [LARGE SCALE GENOMIC DNA]</scope>
</reference>
<dbReference type="OrthoDB" id="1924577at2759"/>
<dbReference type="EnsemblMetazoa" id="SSS_911s_mrna">
    <property type="protein sequence ID" value="KAF7492724.1"/>
    <property type="gene ID" value="SSS_911"/>
</dbReference>
<name>A0A834RAA9_SARSC</name>
<dbReference type="Pfam" id="PF04000">
    <property type="entry name" value="Sas10_Utp3"/>
    <property type="match status" value="1"/>
</dbReference>
<reference evidence="8" key="3">
    <citation type="submission" date="2022-06" db="UniProtKB">
        <authorList>
            <consortium name="EnsemblMetazoa"/>
        </authorList>
    </citation>
    <scope>IDENTIFICATION</scope>
</reference>
<evidence type="ECO:0000256" key="1">
    <source>
        <dbReference type="ARBA" id="ARBA00004123"/>
    </source>
</evidence>
<evidence type="ECO:0000256" key="3">
    <source>
        <dbReference type="ARBA" id="ARBA00022553"/>
    </source>
</evidence>
<protein>
    <submittedName>
        <fullName evidence="7">Something about silencing protein 10</fullName>
    </submittedName>
</protein>
<evidence type="ECO:0000256" key="2">
    <source>
        <dbReference type="ARBA" id="ARBA00010979"/>
    </source>
</evidence>
<organism evidence="7">
    <name type="scientific">Sarcoptes scabiei</name>
    <name type="common">Itch mite</name>
    <name type="synonym">Acarus scabiei</name>
    <dbReference type="NCBI Taxonomy" id="52283"/>
    <lineage>
        <taxon>Eukaryota</taxon>
        <taxon>Metazoa</taxon>
        <taxon>Ecdysozoa</taxon>
        <taxon>Arthropoda</taxon>
        <taxon>Chelicerata</taxon>
        <taxon>Arachnida</taxon>
        <taxon>Acari</taxon>
        <taxon>Acariformes</taxon>
        <taxon>Sarcoptiformes</taxon>
        <taxon>Astigmata</taxon>
        <taxon>Psoroptidia</taxon>
        <taxon>Sarcoptoidea</taxon>
        <taxon>Sarcoptidae</taxon>
        <taxon>Sarcoptinae</taxon>
        <taxon>Sarcoptes</taxon>
    </lineage>
</organism>
<feature type="region of interest" description="Disordered" evidence="5">
    <location>
        <begin position="306"/>
        <end position="336"/>
    </location>
</feature>
<evidence type="ECO:0000256" key="5">
    <source>
        <dbReference type="SAM" id="MobiDB-lite"/>
    </source>
</evidence>
<evidence type="ECO:0000259" key="6">
    <source>
        <dbReference type="Pfam" id="PF09368"/>
    </source>
</evidence>
<accession>A0A834RAA9</accession>
<evidence type="ECO:0000313" key="8">
    <source>
        <dbReference type="EnsemblMetazoa" id="KAF7492724.1"/>
    </source>
</evidence>